<dbReference type="STRING" id="1160509.A0A3N4HUS2"/>
<feature type="compositionally biased region" description="Acidic residues" evidence="1">
    <location>
        <begin position="711"/>
        <end position="722"/>
    </location>
</feature>
<name>A0A3N4HUS2_ASCIM</name>
<dbReference type="AlphaFoldDB" id="A0A3N4HUS2"/>
<proteinExistence type="predicted"/>
<feature type="compositionally biased region" description="Pro residues" evidence="1">
    <location>
        <begin position="204"/>
        <end position="215"/>
    </location>
</feature>
<keyword evidence="3" id="KW-1185">Reference proteome</keyword>
<accession>A0A3N4HUS2</accession>
<feature type="region of interest" description="Disordered" evidence="1">
    <location>
        <begin position="117"/>
        <end position="271"/>
    </location>
</feature>
<feature type="region of interest" description="Disordered" evidence="1">
    <location>
        <begin position="825"/>
        <end position="852"/>
    </location>
</feature>
<sequence length="852" mass="91123">MSATPQQDELKGKAENVNTIAKPASTTTATSTNTAATRPLPKPFTAPKTFSLSTPARVILQPYGKPATTTPTSTTTATAATAAQVTASAKHPEDVGFGIFDAADYLNKDFAFGRKKETVEKQQDVGNKVETKAPTPTPAQAPTATPAQAPTPTPAPAPVKVAEEKTTATPKATPTPAATPSKPTATSPSSDGDTTRSNSASTPTPAPPTPAPPETPTTRPTPRATPQPTLMFPPPVSRPSPAPQTPTSSRPNHMPGPIAVPVTPPSSSYPSHLPPHPYIPLGKLLLDEKNLAELTRLQLMHAFPNGAPTPGSSAPHSVPQSPGSHNVPPGFIPLPPGAIPLQMQFGRDSFIQRRHGLPFKPLEGGQNLAALQHQIQQAINNGQNPFPRLSGHLAGQFGPDQLHQLQLLNGFGGMMGAGGQAGPGGQAGGVGPSGLGFGPLGVVVPNPAEIREPRPGRGGFLYYQPRSKTFSTKQPVKVAEVDLSGKSPIISRWTWANYEAAVQESETHTFIDETEAQYEAVLEDLKSGDISATPDDTEGLSPTTPKGAKGKTKLSPTQTPKKKKPHWRTKSKFIDVTSTFKNNTKQSSALELHGEEIDTPPCSDGEPPPKRRRRGPAKPKSVPTAKPAPAVAIKQEVPPTDSEGVLEETVVVVKKRKGPAPGTKRKWTRKEKKTLVFTFHASPDELGKLREKDEPKAPLRGGGRKRKTITYDEEASSPEDEPTPTPDPPLAKRRRAPTPPPQVVAPKKRGRPAKVKPDPPAPPPEGEMPDEFGLELMSLLQKAAQDVGREKKKRVGREVYGLRYNGERDLGELPPEGLLRELREGGRRGRGRRRGAGERWGEEERTTWRWRG</sequence>
<feature type="region of interest" description="Disordered" evidence="1">
    <location>
        <begin position="1"/>
        <end position="49"/>
    </location>
</feature>
<feature type="compositionally biased region" description="Basic residues" evidence="1">
    <location>
        <begin position="560"/>
        <end position="571"/>
    </location>
</feature>
<evidence type="ECO:0000313" key="2">
    <source>
        <dbReference type="EMBL" id="RPA77582.1"/>
    </source>
</evidence>
<gene>
    <name evidence="2" type="ORF">BJ508DRAFT_330078</name>
</gene>
<dbReference type="EMBL" id="ML119724">
    <property type="protein sequence ID" value="RPA77582.1"/>
    <property type="molecule type" value="Genomic_DNA"/>
</dbReference>
<evidence type="ECO:0000313" key="3">
    <source>
        <dbReference type="Proteomes" id="UP000275078"/>
    </source>
</evidence>
<feature type="compositionally biased region" description="Low complexity" evidence="1">
    <location>
        <begin position="24"/>
        <end position="37"/>
    </location>
</feature>
<feature type="compositionally biased region" description="Pro residues" evidence="1">
    <location>
        <begin position="231"/>
        <end position="244"/>
    </location>
</feature>
<feature type="compositionally biased region" description="Low complexity" evidence="1">
    <location>
        <begin position="216"/>
        <end position="229"/>
    </location>
</feature>
<feature type="region of interest" description="Disordered" evidence="1">
    <location>
        <begin position="591"/>
        <end position="643"/>
    </location>
</feature>
<feature type="compositionally biased region" description="Basic and acidic residues" evidence="1">
    <location>
        <begin position="682"/>
        <end position="697"/>
    </location>
</feature>
<organism evidence="2 3">
    <name type="scientific">Ascobolus immersus RN42</name>
    <dbReference type="NCBI Taxonomy" id="1160509"/>
    <lineage>
        <taxon>Eukaryota</taxon>
        <taxon>Fungi</taxon>
        <taxon>Dikarya</taxon>
        <taxon>Ascomycota</taxon>
        <taxon>Pezizomycotina</taxon>
        <taxon>Pezizomycetes</taxon>
        <taxon>Pezizales</taxon>
        <taxon>Ascobolaceae</taxon>
        <taxon>Ascobolus</taxon>
    </lineage>
</organism>
<feature type="region of interest" description="Disordered" evidence="1">
    <location>
        <begin position="305"/>
        <end position="324"/>
    </location>
</feature>
<protein>
    <submittedName>
        <fullName evidence="2">Uncharacterized protein</fullName>
    </submittedName>
</protein>
<dbReference type="Proteomes" id="UP000275078">
    <property type="component" value="Unassembled WGS sequence"/>
</dbReference>
<feature type="compositionally biased region" description="Basic residues" evidence="1">
    <location>
        <begin position="655"/>
        <end position="672"/>
    </location>
</feature>
<feature type="compositionally biased region" description="Polar residues" evidence="1">
    <location>
        <begin position="310"/>
        <end position="324"/>
    </location>
</feature>
<feature type="compositionally biased region" description="Basic and acidic residues" evidence="1">
    <location>
        <begin position="117"/>
        <end position="131"/>
    </location>
</feature>
<feature type="region of interest" description="Disordered" evidence="1">
    <location>
        <begin position="655"/>
        <end position="772"/>
    </location>
</feature>
<feature type="compositionally biased region" description="Low complexity" evidence="1">
    <location>
        <begin position="167"/>
        <end position="203"/>
    </location>
</feature>
<feature type="region of interest" description="Disordered" evidence="1">
    <location>
        <begin position="528"/>
        <end position="573"/>
    </location>
</feature>
<reference evidence="2 3" key="1">
    <citation type="journal article" date="2018" name="Nat. Ecol. Evol.">
        <title>Pezizomycetes genomes reveal the molecular basis of ectomycorrhizal truffle lifestyle.</title>
        <authorList>
            <person name="Murat C."/>
            <person name="Payen T."/>
            <person name="Noel B."/>
            <person name="Kuo A."/>
            <person name="Morin E."/>
            <person name="Chen J."/>
            <person name="Kohler A."/>
            <person name="Krizsan K."/>
            <person name="Balestrini R."/>
            <person name="Da Silva C."/>
            <person name="Montanini B."/>
            <person name="Hainaut M."/>
            <person name="Levati E."/>
            <person name="Barry K.W."/>
            <person name="Belfiori B."/>
            <person name="Cichocki N."/>
            <person name="Clum A."/>
            <person name="Dockter R.B."/>
            <person name="Fauchery L."/>
            <person name="Guy J."/>
            <person name="Iotti M."/>
            <person name="Le Tacon F."/>
            <person name="Lindquist E.A."/>
            <person name="Lipzen A."/>
            <person name="Malagnac F."/>
            <person name="Mello A."/>
            <person name="Molinier V."/>
            <person name="Miyauchi S."/>
            <person name="Poulain J."/>
            <person name="Riccioni C."/>
            <person name="Rubini A."/>
            <person name="Sitrit Y."/>
            <person name="Splivallo R."/>
            <person name="Traeger S."/>
            <person name="Wang M."/>
            <person name="Zifcakova L."/>
            <person name="Wipf D."/>
            <person name="Zambonelli A."/>
            <person name="Paolocci F."/>
            <person name="Nowrousian M."/>
            <person name="Ottonello S."/>
            <person name="Baldrian P."/>
            <person name="Spatafora J.W."/>
            <person name="Henrissat B."/>
            <person name="Nagy L.G."/>
            <person name="Aury J.M."/>
            <person name="Wincker P."/>
            <person name="Grigoriev I.V."/>
            <person name="Bonfante P."/>
            <person name="Martin F.M."/>
        </authorList>
    </citation>
    <scope>NUCLEOTIDE SEQUENCE [LARGE SCALE GENOMIC DNA]</scope>
    <source>
        <strain evidence="2 3">RN42</strain>
    </source>
</reference>
<evidence type="ECO:0000256" key="1">
    <source>
        <dbReference type="SAM" id="MobiDB-lite"/>
    </source>
</evidence>
<feature type="compositionally biased region" description="Basic and acidic residues" evidence="1">
    <location>
        <begin position="835"/>
        <end position="852"/>
    </location>
</feature>
<feature type="compositionally biased region" description="Low complexity" evidence="1">
    <location>
        <begin position="138"/>
        <end position="148"/>
    </location>
</feature>